<dbReference type="Gene3D" id="3.40.50.150">
    <property type="entry name" value="Vaccinia Virus protein VP39"/>
    <property type="match status" value="1"/>
</dbReference>
<organism evidence="10 11">
    <name type="scientific">Acrodontium crateriforme</name>
    <dbReference type="NCBI Taxonomy" id="150365"/>
    <lineage>
        <taxon>Eukaryota</taxon>
        <taxon>Fungi</taxon>
        <taxon>Dikarya</taxon>
        <taxon>Ascomycota</taxon>
        <taxon>Pezizomycotina</taxon>
        <taxon>Dothideomycetes</taxon>
        <taxon>Dothideomycetidae</taxon>
        <taxon>Mycosphaerellales</taxon>
        <taxon>Teratosphaeriaceae</taxon>
        <taxon>Acrodontium</taxon>
    </lineage>
</organism>
<dbReference type="GO" id="GO:0034246">
    <property type="term" value="F:mitochondrial transcription factor activity"/>
    <property type="evidence" value="ECO:0007669"/>
    <property type="project" value="TreeGrafter"/>
</dbReference>
<dbReference type="GO" id="GO:0032259">
    <property type="term" value="P:methylation"/>
    <property type="evidence" value="ECO:0007669"/>
    <property type="project" value="UniProtKB-KW"/>
</dbReference>
<reference evidence="10 11" key="1">
    <citation type="submission" date="2023-11" db="EMBL/GenBank/DDBJ databases">
        <title>An acidophilic fungus is an integral part of prey digestion in a carnivorous sundew plant.</title>
        <authorList>
            <person name="Tsai I.J."/>
        </authorList>
    </citation>
    <scope>NUCLEOTIDE SEQUENCE [LARGE SCALE GENOMIC DNA]</scope>
    <source>
        <strain evidence="10">169a</strain>
    </source>
</reference>
<comment type="subcellular location">
    <subcellularLocation>
        <location evidence="1">Mitochondrion</location>
    </subcellularLocation>
</comment>
<protein>
    <recommendedName>
        <fullName evidence="2">Mitochondrial transcription factor 1</fullName>
    </recommendedName>
</protein>
<evidence type="ECO:0000313" key="10">
    <source>
        <dbReference type="EMBL" id="WPH04164.1"/>
    </source>
</evidence>
<gene>
    <name evidence="10" type="ORF">R9X50_00705200</name>
</gene>
<proteinExistence type="predicted"/>
<keyword evidence="8" id="KW-0175">Coiled coil</keyword>
<dbReference type="AlphaFoldDB" id="A0AAQ3MA00"/>
<accession>A0AAQ3MA00</accession>
<evidence type="ECO:0000256" key="7">
    <source>
        <dbReference type="ARBA" id="ARBA00024915"/>
    </source>
</evidence>
<evidence type="ECO:0000256" key="3">
    <source>
        <dbReference type="ARBA" id="ARBA00022603"/>
    </source>
</evidence>
<dbReference type="GO" id="GO:0005759">
    <property type="term" value="C:mitochondrial matrix"/>
    <property type="evidence" value="ECO:0007669"/>
    <property type="project" value="TreeGrafter"/>
</dbReference>
<evidence type="ECO:0000256" key="4">
    <source>
        <dbReference type="ARBA" id="ARBA00022679"/>
    </source>
</evidence>
<keyword evidence="5" id="KW-0949">S-adenosyl-L-methionine</keyword>
<comment type="function">
    <text evidence="7">Mitochondrial transcription factor that confers selective promoter recognition on the core subunit of the yeast mitochondrial RNA polymerase. Interacts with DNA in a non-specific manner.</text>
</comment>
<dbReference type="InterPro" id="IPR023165">
    <property type="entry name" value="rRNA_Ade_diMease-like_C"/>
</dbReference>
<evidence type="ECO:0000256" key="1">
    <source>
        <dbReference type="ARBA" id="ARBA00004173"/>
    </source>
</evidence>
<dbReference type="PANTHER" id="PTHR11727">
    <property type="entry name" value="DIMETHYLADENOSINE TRANSFERASE"/>
    <property type="match status" value="1"/>
</dbReference>
<dbReference type="Proteomes" id="UP001303373">
    <property type="component" value="Chromosome 12"/>
</dbReference>
<dbReference type="GO" id="GO:0008168">
    <property type="term" value="F:methyltransferase activity"/>
    <property type="evidence" value="ECO:0007669"/>
    <property type="project" value="UniProtKB-KW"/>
</dbReference>
<keyword evidence="4" id="KW-0808">Transferase</keyword>
<feature type="compositionally biased region" description="Acidic residues" evidence="9">
    <location>
        <begin position="608"/>
        <end position="621"/>
    </location>
</feature>
<dbReference type="GO" id="GO:0003723">
    <property type="term" value="F:RNA binding"/>
    <property type="evidence" value="ECO:0007669"/>
    <property type="project" value="UniProtKB-KW"/>
</dbReference>
<keyword evidence="11" id="KW-1185">Reference proteome</keyword>
<evidence type="ECO:0000256" key="8">
    <source>
        <dbReference type="SAM" id="Coils"/>
    </source>
</evidence>
<evidence type="ECO:0000313" key="11">
    <source>
        <dbReference type="Proteomes" id="UP001303373"/>
    </source>
</evidence>
<evidence type="ECO:0000256" key="6">
    <source>
        <dbReference type="ARBA" id="ARBA00022884"/>
    </source>
</evidence>
<evidence type="ECO:0000256" key="5">
    <source>
        <dbReference type="ARBA" id="ARBA00022691"/>
    </source>
</evidence>
<keyword evidence="3" id="KW-0489">Methyltransferase</keyword>
<feature type="coiled-coil region" evidence="8">
    <location>
        <begin position="403"/>
        <end position="430"/>
    </location>
</feature>
<dbReference type="InterPro" id="IPR029063">
    <property type="entry name" value="SAM-dependent_MTases_sf"/>
</dbReference>
<dbReference type="Gene3D" id="1.10.8.100">
    <property type="entry name" value="Ribosomal RNA adenine dimethylase-like, domain 2"/>
    <property type="match status" value="1"/>
</dbReference>
<feature type="region of interest" description="Disordered" evidence="9">
    <location>
        <begin position="598"/>
        <end position="621"/>
    </location>
</feature>
<sequence>MRLKNYPAYKDNAISKDLHNAWLGTWRRHEYLGLRHEIVSEALCDDVIEYLTPTLEQHKGCTIIDVNPGACLWSSKIHDFLKPRCHILMESNARYFAPFIEPLLEKPGSTYRHTTLPGADDFPAVFSKSYDELFADSKLTRFLPRLPKDESEARKLNPELLFIGNLSRLSPKRLGINHQIEFASAMVNNLVTSSLKNELFHRYGLIRMLLWIPELQRSTAIAARETSKSALRMGLSVGATITEVAGCNPLEQHRKLKGSWMPAFMGLDVTRRVNASMRQLGMRIPAGRQPNAFPPPVDTDVKLRSPLEQSVHSTAELRNDLKEVEARFERMQNWRHKGTSRLESEEQEWALGTLAFPQSWPSAQHYSSITVRRGRVPRIAVNIDMCLRIIQLEANLKYVSEAAGVDVQEVEELEERIRNLERNNWQMMQMRGKQYHEWLAEIVLQQISFFTRSPSMLPVHGRPYEPIKISEDEVWPMGKTTLLDITPASWDLTVEGIANSTESLKTMVELIKLLFARSSRNLPAALEALGSNAAEDLIPMCPTITDTRKGGRLNPERVRVTMLTPEMVIELTKAFIEWPFKPDLTPLLTQYESQDRRTKIGKVQGQSMEDDTDILDSEGDD</sequence>
<dbReference type="EMBL" id="CP138591">
    <property type="protein sequence ID" value="WPH04164.1"/>
    <property type="molecule type" value="Genomic_DNA"/>
</dbReference>
<dbReference type="InterPro" id="IPR001737">
    <property type="entry name" value="KsgA/Erm"/>
</dbReference>
<evidence type="ECO:0000256" key="9">
    <source>
        <dbReference type="SAM" id="MobiDB-lite"/>
    </source>
</evidence>
<evidence type="ECO:0000256" key="2">
    <source>
        <dbReference type="ARBA" id="ARBA00013836"/>
    </source>
</evidence>
<name>A0AAQ3MA00_9PEZI</name>
<keyword evidence="6" id="KW-0694">RNA-binding</keyword>
<dbReference type="PANTHER" id="PTHR11727:SF17">
    <property type="entry name" value="DIMETHYLADENOSINE TRANSFERASE 1, MITOCHONDRIAL"/>
    <property type="match status" value="1"/>
</dbReference>
<dbReference type="GO" id="GO:0006391">
    <property type="term" value="P:transcription initiation at mitochondrial promoter"/>
    <property type="evidence" value="ECO:0007669"/>
    <property type="project" value="TreeGrafter"/>
</dbReference>
<dbReference type="GO" id="GO:0034245">
    <property type="term" value="C:mitochondrial DNA-directed RNA polymerase complex"/>
    <property type="evidence" value="ECO:0007669"/>
    <property type="project" value="TreeGrafter"/>
</dbReference>